<protein>
    <submittedName>
        <fullName evidence="1">CLUMA_CG011566, isoform A</fullName>
    </submittedName>
</protein>
<name>A0A1J1IDB0_9DIPT</name>
<dbReference type="EMBL" id="CVRI01000047">
    <property type="protein sequence ID" value="CRK98203.1"/>
    <property type="molecule type" value="Genomic_DNA"/>
</dbReference>
<gene>
    <name evidence="1" type="ORF">CLUMA_CG011566</name>
</gene>
<accession>A0A1J1IDB0</accession>
<proteinExistence type="predicted"/>
<dbReference type="AlphaFoldDB" id="A0A1J1IDB0"/>
<keyword evidence="2" id="KW-1185">Reference proteome</keyword>
<dbReference type="Proteomes" id="UP000183832">
    <property type="component" value="Unassembled WGS sequence"/>
</dbReference>
<sequence>MITLYCSRRNIRRDLLRLITDKIRAQHDSKLTSSHELVRLNFDLLITSYFSIQHSQVDI</sequence>
<organism evidence="1 2">
    <name type="scientific">Clunio marinus</name>
    <dbReference type="NCBI Taxonomy" id="568069"/>
    <lineage>
        <taxon>Eukaryota</taxon>
        <taxon>Metazoa</taxon>
        <taxon>Ecdysozoa</taxon>
        <taxon>Arthropoda</taxon>
        <taxon>Hexapoda</taxon>
        <taxon>Insecta</taxon>
        <taxon>Pterygota</taxon>
        <taxon>Neoptera</taxon>
        <taxon>Endopterygota</taxon>
        <taxon>Diptera</taxon>
        <taxon>Nematocera</taxon>
        <taxon>Chironomoidea</taxon>
        <taxon>Chironomidae</taxon>
        <taxon>Clunio</taxon>
    </lineage>
</organism>
<evidence type="ECO:0000313" key="1">
    <source>
        <dbReference type="EMBL" id="CRK98203.1"/>
    </source>
</evidence>
<evidence type="ECO:0000313" key="2">
    <source>
        <dbReference type="Proteomes" id="UP000183832"/>
    </source>
</evidence>
<reference evidence="1 2" key="1">
    <citation type="submission" date="2015-04" db="EMBL/GenBank/DDBJ databases">
        <authorList>
            <person name="Syromyatnikov M.Y."/>
            <person name="Popov V.N."/>
        </authorList>
    </citation>
    <scope>NUCLEOTIDE SEQUENCE [LARGE SCALE GENOMIC DNA]</scope>
</reference>